<dbReference type="AlphaFoldDB" id="A0A3P7NVV6"/>
<protein>
    <submittedName>
        <fullName evidence="1">Uncharacterized protein</fullName>
    </submittedName>
</protein>
<dbReference type="OrthoDB" id="2082720at2"/>
<name>A0A3P7NVV6_9FIRM</name>
<dbReference type="KEGG" id="cbar:PATL70BA_1429"/>
<dbReference type="Proteomes" id="UP000279029">
    <property type="component" value="Chromosome"/>
</dbReference>
<organism evidence="1 2">
    <name type="scientific">Petrocella atlantisensis</name>
    <dbReference type="NCBI Taxonomy" id="2173034"/>
    <lineage>
        <taxon>Bacteria</taxon>
        <taxon>Bacillati</taxon>
        <taxon>Bacillota</taxon>
        <taxon>Clostridia</taxon>
        <taxon>Lachnospirales</taxon>
        <taxon>Vallitaleaceae</taxon>
        <taxon>Petrocella</taxon>
    </lineage>
</organism>
<proteinExistence type="predicted"/>
<reference evidence="1 2" key="1">
    <citation type="submission" date="2018-09" db="EMBL/GenBank/DDBJ databases">
        <authorList>
            <person name="Postec A."/>
        </authorList>
    </citation>
    <scope>NUCLEOTIDE SEQUENCE [LARGE SCALE GENOMIC DNA]</scope>
    <source>
        <strain evidence="1">70B-A</strain>
    </source>
</reference>
<evidence type="ECO:0000313" key="2">
    <source>
        <dbReference type="Proteomes" id="UP000279029"/>
    </source>
</evidence>
<dbReference type="RefSeq" id="WP_125136646.1">
    <property type="nucleotide sequence ID" value="NZ_LR130778.1"/>
</dbReference>
<dbReference type="EMBL" id="LR130778">
    <property type="protein sequence ID" value="VDN47314.1"/>
    <property type="molecule type" value="Genomic_DNA"/>
</dbReference>
<sequence length="117" mass="13314">MSYHIYRYGDGCLWMEDMAKAVDHFKNLPMDHQYSAIGISEGGYAVDVIIKGEYAGKGELLCSRDIKQSVLFQEYPEKTIETLKALYEAVGVKAEHATEIIDELTRMAEELDDLEEM</sequence>
<gene>
    <name evidence="1" type="ORF">PATL70BA_1429</name>
</gene>
<accession>A0A3P7NVV6</accession>
<keyword evidence="2" id="KW-1185">Reference proteome</keyword>
<evidence type="ECO:0000313" key="1">
    <source>
        <dbReference type="EMBL" id="VDN47314.1"/>
    </source>
</evidence>